<dbReference type="PATRIC" id="fig|1183438.3.peg.1556"/>
<dbReference type="AlphaFoldDB" id="U5QFZ1"/>
<dbReference type="Gene3D" id="3.60.21.10">
    <property type="match status" value="1"/>
</dbReference>
<evidence type="ECO:0000256" key="1">
    <source>
        <dbReference type="ARBA" id="ARBA00022729"/>
    </source>
</evidence>
<dbReference type="GO" id="GO:0003993">
    <property type="term" value="F:acid phosphatase activity"/>
    <property type="evidence" value="ECO:0007669"/>
    <property type="project" value="InterPro"/>
</dbReference>
<dbReference type="eggNOG" id="COG1409">
    <property type="taxonomic scope" value="Bacteria"/>
</dbReference>
<reference evidence="3 4" key="1">
    <citation type="journal article" date="2013" name="PLoS ONE">
        <title>Cultivation and Complete Genome Sequencing of Gloeobacter kilaueensis sp. nov., from a Lava Cave in Kilauea Caldera, Hawai'i.</title>
        <authorList>
            <person name="Saw J.H."/>
            <person name="Schatz M."/>
            <person name="Brown M.V."/>
            <person name="Kunkel D.D."/>
            <person name="Foster J.S."/>
            <person name="Shick H."/>
            <person name="Christensen S."/>
            <person name="Hou S."/>
            <person name="Wan X."/>
            <person name="Donachie S.P."/>
        </authorList>
    </citation>
    <scope>NUCLEOTIDE SEQUENCE [LARGE SCALE GENOMIC DNA]</scope>
    <source>
        <strain evidence="4">JS</strain>
    </source>
</reference>
<dbReference type="KEGG" id="glj:GKIL_1580"/>
<dbReference type="HOGENOM" id="CLU_016378_0_0_3"/>
<dbReference type="STRING" id="1183438.GKIL_1580"/>
<evidence type="ECO:0000313" key="3">
    <source>
        <dbReference type="EMBL" id="AGY57826.1"/>
    </source>
</evidence>
<dbReference type="InterPro" id="IPR039331">
    <property type="entry name" value="PAPs-like"/>
</dbReference>
<keyword evidence="4" id="KW-1185">Reference proteome</keyword>
<name>U5QFZ1_GLOK1</name>
<feature type="domain" description="Calcineurin-like phosphoesterase" evidence="2">
    <location>
        <begin position="190"/>
        <end position="481"/>
    </location>
</feature>
<evidence type="ECO:0000259" key="2">
    <source>
        <dbReference type="Pfam" id="PF00149"/>
    </source>
</evidence>
<dbReference type="SUPFAM" id="SSF56300">
    <property type="entry name" value="Metallo-dependent phosphatases"/>
    <property type="match status" value="1"/>
</dbReference>
<sequence length="591" mass="64901">MTAIASFQSIDDSGLQKRSIQFFCGTTTTERNSFSGSLYDSTAKLLAVWSSTTASLFCLPLFLAQVMAHLSDPLLLWPTPKTVRVVWFSEGAGSDHSVRVGHRLERVVPATSRRLSTLGEDGRSHVGSQHGQGELYERICYRPIYRHEAIVRGLDAGEVLPYRVVSHFEGRRTSSDIFALKAAPAAGSALKILLTSDHQLLPMVAANLQKVEQTVGRVDAVFFAGDLVNVPDRVSEWFDDNRGNAFFACLQGRAHYALAGRVYRGGALLQYAPIFPCIGNHEVMGAVADQAAFSLASARPVEAARALGIAEAQLIAHTYNSWSYQTLFGAPPYYALSFGDVRLIALYGTRVWRSPLRDRKGKYSEDPAQLDSPQHWGHGEFIFEPVCAGSLQYEWLKTELLKPEFRRARYRIVMLHHPLHGLGGNIVPPFCDPVADITRDDQGRIKAVRYRYPKAQDQLLNDLKPLLEAHGVQLVLFGHSHLWNRFDSGATHYLETANVGNTFGAYTGGAERENVPDEADYCRAGDPGGLEPVVPTLAPLTDAHGQPLPYLASNTITAFSILETANGTITSYAFDTGHPDGPVVAFDAFAL</sequence>
<dbReference type="EMBL" id="CP003587">
    <property type="protein sequence ID" value="AGY57826.1"/>
    <property type="molecule type" value="Genomic_DNA"/>
</dbReference>
<dbReference type="PANTHER" id="PTHR22953:SF153">
    <property type="entry name" value="PURPLE ACID PHOSPHATASE"/>
    <property type="match status" value="1"/>
</dbReference>
<gene>
    <name evidence="3" type="ORF">GKIL_1580</name>
</gene>
<evidence type="ECO:0000313" key="4">
    <source>
        <dbReference type="Proteomes" id="UP000017396"/>
    </source>
</evidence>
<dbReference type="PANTHER" id="PTHR22953">
    <property type="entry name" value="ACID PHOSPHATASE RELATED"/>
    <property type="match status" value="1"/>
</dbReference>
<protein>
    <submittedName>
        <fullName evidence="3">Metallophosphoesterase</fullName>
    </submittedName>
</protein>
<proteinExistence type="predicted"/>
<dbReference type="Proteomes" id="UP000017396">
    <property type="component" value="Chromosome"/>
</dbReference>
<dbReference type="InterPro" id="IPR029052">
    <property type="entry name" value="Metallo-depent_PP-like"/>
</dbReference>
<dbReference type="InterPro" id="IPR004843">
    <property type="entry name" value="Calcineurin-like_PHP"/>
</dbReference>
<organism evidence="3 4">
    <name type="scientific">Gloeobacter kilaueensis (strain ATCC BAA-2537 / CCAP 1431/1 / ULC 316 / JS1)</name>
    <dbReference type="NCBI Taxonomy" id="1183438"/>
    <lineage>
        <taxon>Bacteria</taxon>
        <taxon>Bacillati</taxon>
        <taxon>Cyanobacteriota</taxon>
        <taxon>Cyanophyceae</taxon>
        <taxon>Gloeobacterales</taxon>
        <taxon>Gloeobacteraceae</taxon>
        <taxon>Gloeobacter</taxon>
    </lineage>
</organism>
<keyword evidence="1" id="KW-0732">Signal</keyword>
<accession>U5QFZ1</accession>
<dbReference type="Pfam" id="PF00149">
    <property type="entry name" value="Metallophos"/>
    <property type="match status" value="1"/>
</dbReference>